<reference evidence="8" key="1">
    <citation type="submission" date="2016-10" db="EMBL/GenBank/DDBJ databases">
        <authorList>
            <person name="Varghese N."/>
            <person name="Submissions S."/>
        </authorList>
    </citation>
    <scope>NUCLEOTIDE SEQUENCE [LARGE SCALE GENOMIC DNA]</scope>
    <source>
        <strain evidence="8">DSM 45004</strain>
    </source>
</reference>
<dbReference type="Gene3D" id="3.40.50.300">
    <property type="entry name" value="P-loop containing nucleotide triphosphate hydrolases"/>
    <property type="match status" value="2"/>
</dbReference>
<dbReference type="InterPro" id="IPR027417">
    <property type="entry name" value="P-loop_NTPase"/>
</dbReference>
<evidence type="ECO:0000256" key="5">
    <source>
        <dbReference type="SAM" id="MobiDB-lite"/>
    </source>
</evidence>
<dbReference type="SUPFAM" id="SSF52540">
    <property type="entry name" value="P-loop containing nucleoside triphosphate hydrolases"/>
    <property type="match status" value="1"/>
</dbReference>
<dbReference type="InterPro" id="IPR003395">
    <property type="entry name" value="RecF/RecN/SMC_N"/>
</dbReference>
<dbReference type="EMBL" id="FOMZ01000011">
    <property type="protein sequence ID" value="SFE32948.1"/>
    <property type="molecule type" value="Genomic_DNA"/>
</dbReference>
<protein>
    <recommendedName>
        <fullName evidence="3">Nuclease SbcCD subunit C</fullName>
    </recommendedName>
</protein>
<evidence type="ECO:0000256" key="3">
    <source>
        <dbReference type="ARBA" id="ARBA00013368"/>
    </source>
</evidence>
<name>A0A1I1ZNM7_9ACTN</name>
<evidence type="ECO:0000256" key="4">
    <source>
        <dbReference type="SAM" id="Coils"/>
    </source>
</evidence>
<dbReference type="RefSeq" id="WP_092928309.1">
    <property type="nucleotide sequence ID" value="NZ_FOMZ01000011.1"/>
</dbReference>
<dbReference type="AlphaFoldDB" id="A0A1I1ZNM7"/>
<feature type="region of interest" description="Disordered" evidence="5">
    <location>
        <begin position="168"/>
        <end position="195"/>
    </location>
</feature>
<feature type="coiled-coil region" evidence="4">
    <location>
        <begin position="235"/>
        <end position="262"/>
    </location>
</feature>
<feature type="region of interest" description="Disordered" evidence="5">
    <location>
        <begin position="47"/>
        <end position="68"/>
    </location>
</feature>
<organism evidence="7 8">
    <name type="scientific">Actinopolyspora alba</name>
    <dbReference type="NCBI Taxonomy" id="673379"/>
    <lineage>
        <taxon>Bacteria</taxon>
        <taxon>Bacillati</taxon>
        <taxon>Actinomycetota</taxon>
        <taxon>Actinomycetes</taxon>
        <taxon>Actinopolysporales</taxon>
        <taxon>Actinopolysporaceae</taxon>
        <taxon>Actinopolyspora</taxon>
        <taxon>Actinopolyspora alba group</taxon>
    </lineage>
</organism>
<evidence type="ECO:0000313" key="7">
    <source>
        <dbReference type="EMBL" id="SFE32948.1"/>
    </source>
</evidence>
<dbReference type="Proteomes" id="UP000198716">
    <property type="component" value="Unassembled WGS sequence"/>
</dbReference>
<dbReference type="PANTHER" id="PTHR32114:SF2">
    <property type="entry name" value="ABC TRANSPORTER ABCH.3"/>
    <property type="match status" value="1"/>
</dbReference>
<dbReference type="PANTHER" id="PTHR32114">
    <property type="entry name" value="ABC TRANSPORTER ABCH.3"/>
    <property type="match status" value="1"/>
</dbReference>
<accession>A0A1I1ZNM7</accession>
<evidence type="ECO:0000256" key="2">
    <source>
        <dbReference type="ARBA" id="ARBA00011322"/>
    </source>
</evidence>
<comment type="similarity">
    <text evidence="1">Belongs to the SMC family. SbcC subfamily.</text>
</comment>
<keyword evidence="4" id="KW-0175">Coiled coil</keyword>
<comment type="subunit">
    <text evidence="2">Heterodimer of SbcC and SbcD.</text>
</comment>
<proteinExistence type="inferred from homology"/>
<sequence>MPENPADTRLISLVRSLLNRESPPQDERVRGLVLAALEDEQRLRAALEGSHTPVTAEETEDDTRQHTTPAGTFLRGIEVGGFRGIGSRTRLPLHPAPGLTIVAGRNGSGKSSFTEALELALTGNSYRWSTARPALWKENWRNVHQDVSPTVRVDLAEESAGDTRIEVAWPDSGKPEEHRSTVRRPEENPELPPEWHRALELNRPILSYEELGNLFEAGPSKLHDALAKLVGLEQLSEGTQRLDTLAKELSAAEKQAKKLRGELRDDLDHSEDERAPELRKLLGKHKPDLEAIGGFVTDSAASGGVAARLRELAEPVLPEQADIDSSVNQLRTALGEAAELVGDSVAGAEQRSALLHRALELHREHGDQPCPVCGQATLDAEWSSRARQRLDEDEQWITVARQAQEAVRRGAEQLRSRIARVPALPDTAGVELENLERARRARERWATPPERDGELAEHVAATHPELVAAFTELREEAAARLAQYRDAWSPIAEKLTNWLEVMREVRSKAQDLKDVRGAHEWLRDNTKRLRNEHLRPLADHARRIWSRLRQQSNVDLGAIELTGNGPQRKVALHADVDGAESQALGVMSQGELHALALALFLPRATMDQSPFRFVVLDDPVQAMDPAKVDGFVQVLAELAQDRQVVVFSHDDRLADSARRSNVRARILEVQRGRNSEVTVVNSDSPAHSYVSEARAVAKSELDPSVREAVLPGLCRMAVEAAAWEIYSAKRFHNGQDRDKAERLWTEHKRTRARIGLALCGDPDIDLDFWLEGYPRRRHTLGICADGTHEGLKCSAEEAVKSLQTTIDDLLREPR</sequence>
<feature type="compositionally biased region" description="Basic and acidic residues" evidence="5">
    <location>
        <begin position="173"/>
        <end position="195"/>
    </location>
</feature>
<dbReference type="Pfam" id="PF02463">
    <property type="entry name" value="SMC_N"/>
    <property type="match status" value="1"/>
</dbReference>
<evidence type="ECO:0000259" key="6">
    <source>
        <dbReference type="Pfam" id="PF02463"/>
    </source>
</evidence>
<keyword evidence="8" id="KW-1185">Reference proteome</keyword>
<feature type="domain" description="RecF/RecN/SMC N-terminal" evidence="6">
    <location>
        <begin position="74"/>
        <end position="659"/>
    </location>
</feature>
<evidence type="ECO:0000313" key="8">
    <source>
        <dbReference type="Proteomes" id="UP000198716"/>
    </source>
</evidence>
<gene>
    <name evidence="7" type="ORF">SAMN04487819_11148</name>
</gene>
<evidence type="ECO:0000256" key="1">
    <source>
        <dbReference type="ARBA" id="ARBA00006930"/>
    </source>
</evidence>